<accession>A0A1T5BX30</accession>
<evidence type="ECO:0000313" key="1">
    <source>
        <dbReference type="EMBL" id="SKB51553.1"/>
    </source>
</evidence>
<dbReference type="OrthoDB" id="797136at2"/>
<dbReference type="STRING" id="572036.SAMN05661099_1701"/>
<reference evidence="2" key="1">
    <citation type="submission" date="2017-02" db="EMBL/GenBank/DDBJ databases">
        <authorList>
            <person name="Varghese N."/>
            <person name="Submissions S."/>
        </authorList>
    </citation>
    <scope>NUCLEOTIDE SEQUENCE [LARGE SCALE GENOMIC DNA]</scope>
    <source>
        <strain evidence="2">DSM 22385</strain>
    </source>
</reference>
<keyword evidence="2" id="KW-1185">Reference proteome</keyword>
<proteinExistence type="predicted"/>
<sequence length="164" mass="18864">MIKKYKGPFFKVFTKCCCCVIGALCFTAFRSDELLHKLALETQHKLSTLHSLDMEAMKLKKSEITISDEGFLRYRKTFLNGKQEYYSLNVSRLRDLNYWGTTGSGRLNIKTIEDDVIVQTYNDRAGNVDSMSVLLSIPMKDVDPQELISIQHNLFEIKRLVGQN</sequence>
<dbReference type="RefSeq" id="WP_079702143.1">
    <property type="nucleotide sequence ID" value="NZ_FUYR01000001.1"/>
</dbReference>
<dbReference type="AlphaFoldDB" id="A0A1T5BX30"/>
<evidence type="ECO:0000313" key="2">
    <source>
        <dbReference type="Proteomes" id="UP000189981"/>
    </source>
</evidence>
<organism evidence="1 2">
    <name type="scientific">Daejeonella lutea</name>
    <dbReference type="NCBI Taxonomy" id="572036"/>
    <lineage>
        <taxon>Bacteria</taxon>
        <taxon>Pseudomonadati</taxon>
        <taxon>Bacteroidota</taxon>
        <taxon>Sphingobacteriia</taxon>
        <taxon>Sphingobacteriales</taxon>
        <taxon>Sphingobacteriaceae</taxon>
        <taxon>Daejeonella</taxon>
    </lineage>
</organism>
<dbReference type="EMBL" id="FUYR01000001">
    <property type="protein sequence ID" value="SKB51553.1"/>
    <property type="molecule type" value="Genomic_DNA"/>
</dbReference>
<gene>
    <name evidence="1" type="ORF">SAMN05661099_1701</name>
</gene>
<dbReference type="Proteomes" id="UP000189981">
    <property type="component" value="Unassembled WGS sequence"/>
</dbReference>
<protein>
    <submittedName>
        <fullName evidence="1">Uncharacterized protein</fullName>
    </submittedName>
</protein>
<name>A0A1T5BX30_9SPHI</name>